<keyword evidence="3" id="KW-1185">Reference proteome</keyword>
<dbReference type="SUPFAM" id="SSF56801">
    <property type="entry name" value="Acetyl-CoA synthetase-like"/>
    <property type="match status" value="1"/>
</dbReference>
<protein>
    <submittedName>
        <fullName evidence="2">AMP-binding protein</fullName>
    </submittedName>
</protein>
<evidence type="ECO:0000313" key="2">
    <source>
        <dbReference type="EMBL" id="MCK8142385.1"/>
    </source>
</evidence>
<dbReference type="Gene3D" id="3.40.50.12780">
    <property type="entry name" value="N-terminal domain of ligase-like"/>
    <property type="match status" value="1"/>
</dbReference>
<evidence type="ECO:0000259" key="1">
    <source>
        <dbReference type="Pfam" id="PF00501"/>
    </source>
</evidence>
<feature type="domain" description="AMP-dependent synthetase/ligase" evidence="1">
    <location>
        <begin position="127"/>
        <end position="324"/>
    </location>
</feature>
<sequence length="453" mass="51188">MDASSKPQIALTDEERFPLLDDLSFLNALKQDEFAPKFNFKSGDRLDAVNLSKVKAYKKKNCEEKSFWTQEQTPIWLNEYLKWSTETVPFYKNKSNILNSFPTTNRDDIRKNPHLFVSDEADLYELLVYHTSGSTGPKLDVLFDAVSQASWVPQIESILQDFNISITSCKKTVAIALICAQEKTLTYASLSAYLKGAGILKINLNTSDWNHPDDAVKYLEKFNPQILTGDPLAFMALLDLKPNLTPKAMVSSAMKLTKGTKDTLESYFKCPVIDLYSLTECRNIAYATGIGHKVIRPDLYLEIFDEFDDIALPYGERGELVVTGGSNPFLPLIRYRTGDFCSLKIEKGIPFLIDLEARNPVVFNTKSGIKINNIDVSNVLSEIPLAGFKMHQRKDKSIQFIGYSNEITAEVIIDLLNVIFKNDINIDVEIQKISQNNDVEKTKYSSELISFCD</sequence>
<dbReference type="InterPro" id="IPR000873">
    <property type="entry name" value="AMP-dep_synth/lig_dom"/>
</dbReference>
<dbReference type="InterPro" id="IPR042099">
    <property type="entry name" value="ANL_N_sf"/>
</dbReference>
<evidence type="ECO:0000313" key="3">
    <source>
        <dbReference type="Proteomes" id="UP001139260"/>
    </source>
</evidence>
<dbReference type="InterPro" id="IPR053158">
    <property type="entry name" value="CapK_Type1_Caps_Biosynth"/>
</dbReference>
<comment type="caution">
    <text evidence="2">The sequence shown here is derived from an EMBL/GenBank/DDBJ whole genome shotgun (WGS) entry which is preliminary data.</text>
</comment>
<dbReference type="EMBL" id="JALNUB010000006">
    <property type="protein sequence ID" value="MCK8142385.1"/>
    <property type="molecule type" value="Genomic_DNA"/>
</dbReference>
<dbReference type="AlphaFoldDB" id="A0A9X1XRW0"/>
<proteinExistence type="predicted"/>
<name>A0A9X1XRW0_9FLAO</name>
<dbReference type="PANTHER" id="PTHR36932:SF1">
    <property type="entry name" value="CAPSULAR POLYSACCHARIDE BIOSYNTHESIS PROTEIN"/>
    <property type="match status" value="1"/>
</dbReference>
<organism evidence="2 3">
    <name type="scientific">Flavobacterium pygoscelis</name>
    <dbReference type="NCBI Taxonomy" id="2893176"/>
    <lineage>
        <taxon>Bacteria</taxon>
        <taxon>Pseudomonadati</taxon>
        <taxon>Bacteroidota</taxon>
        <taxon>Flavobacteriia</taxon>
        <taxon>Flavobacteriales</taxon>
        <taxon>Flavobacteriaceae</taxon>
        <taxon>Flavobacterium</taxon>
    </lineage>
</organism>
<gene>
    <name evidence="2" type="ORF">MW871_10830</name>
</gene>
<reference evidence="2" key="1">
    <citation type="submission" date="2022-04" db="EMBL/GenBank/DDBJ databases">
        <title>Flavobacterium pygoscelis sp. nov. isolated from Chinstrap chick (Pygoscelis antarcticus).</title>
        <authorList>
            <person name="Irgang R."/>
            <person name="Poblete-Morales M."/>
            <person name="Avendano-Herrera R."/>
        </authorList>
    </citation>
    <scope>NUCLEOTIDE SEQUENCE</scope>
    <source>
        <strain evidence="2">I-SCBP12n</strain>
    </source>
</reference>
<dbReference type="RefSeq" id="WP_248428517.1">
    <property type="nucleotide sequence ID" value="NZ_JALNUB010000006.1"/>
</dbReference>
<dbReference type="Pfam" id="PF00501">
    <property type="entry name" value="AMP-binding"/>
    <property type="match status" value="1"/>
</dbReference>
<accession>A0A9X1XRW0</accession>
<dbReference type="PANTHER" id="PTHR36932">
    <property type="entry name" value="CAPSULAR POLYSACCHARIDE BIOSYNTHESIS PROTEIN"/>
    <property type="match status" value="1"/>
</dbReference>
<dbReference type="Proteomes" id="UP001139260">
    <property type="component" value="Unassembled WGS sequence"/>
</dbReference>